<dbReference type="PANTHER" id="PTHR15959">
    <property type="entry name" value="SYNTAXIN-18"/>
    <property type="match status" value="1"/>
</dbReference>
<proteinExistence type="inferred from homology"/>
<reference evidence="12 13" key="1">
    <citation type="journal article" date="2019" name="Nat. Ecol. Evol.">
        <title>Megaphylogeny resolves global patterns of mushroom evolution.</title>
        <authorList>
            <person name="Varga T."/>
            <person name="Krizsan K."/>
            <person name="Foldi C."/>
            <person name="Dima B."/>
            <person name="Sanchez-Garcia M."/>
            <person name="Sanchez-Ramirez S."/>
            <person name="Szollosi G.J."/>
            <person name="Szarkandi J.G."/>
            <person name="Papp V."/>
            <person name="Albert L."/>
            <person name="Andreopoulos W."/>
            <person name="Angelini C."/>
            <person name="Antonin V."/>
            <person name="Barry K.W."/>
            <person name="Bougher N.L."/>
            <person name="Buchanan P."/>
            <person name="Buyck B."/>
            <person name="Bense V."/>
            <person name="Catcheside P."/>
            <person name="Chovatia M."/>
            <person name="Cooper J."/>
            <person name="Damon W."/>
            <person name="Desjardin D."/>
            <person name="Finy P."/>
            <person name="Geml J."/>
            <person name="Haridas S."/>
            <person name="Hughes K."/>
            <person name="Justo A."/>
            <person name="Karasinski D."/>
            <person name="Kautmanova I."/>
            <person name="Kiss B."/>
            <person name="Kocsube S."/>
            <person name="Kotiranta H."/>
            <person name="LaButti K.M."/>
            <person name="Lechner B.E."/>
            <person name="Liimatainen K."/>
            <person name="Lipzen A."/>
            <person name="Lukacs Z."/>
            <person name="Mihaltcheva S."/>
            <person name="Morgado L.N."/>
            <person name="Niskanen T."/>
            <person name="Noordeloos M.E."/>
            <person name="Ohm R.A."/>
            <person name="Ortiz-Santana B."/>
            <person name="Ovrebo C."/>
            <person name="Racz N."/>
            <person name="Riley R."/>
            <person name="Savchenko A."/>
            <person name="Shiryaev A."/>
            <person name="Soop K."/>
            <person name="Spirin V."/>
            <person name="Szebenyi C."/>
            <person name="Tomsovsky M."/>
            <person name="Tulloss R.E."/>
            <person name="Uehling J."/>
            <person name="Grigoriev I.V."/>
            <person name="Vagvolgyi C."/>
            <person name="Papp T."/>
            <person name="Martin F.M."/>
            <person name="Miettinen O."/>
            <person name="Hibbett D.S."/>
            <person name="Nagy L.G."/>
        </authorList>
    </citation>
    <scope>NUCLEOTIDE SEQUENCE [LARGE SCALE GENOMIC DNA]</scope>
    <source>
        <strain evidence="12 13">OMC1185</strain>
    </source>
</reference>
<keyword evidence="8 10" id="KW-0472">Membrane</keyword>
<accession>A0A5C3NH06</accession>
<feature type="region of interest" description="Disordered" evidence="9">
    <location>
        <begin position="261"/>
        <end position="289"/>
    </location>
</feature>
<name>A0A5C3NH06_9AGAM</name>
<keyword evidence="7" id="KW-0175">Coiled coil</keyword>
<feature type="transmembrane region" description="Helical" evidence="10">
    <location>
        <begin position="380"/>
        <end position="398"/>
    </location>
</feature>
<keyword evidence="5" id="KW-0653">Protein transport</keyword>
<keyword evidence="3" id="KW-0813">Transport</keyword>
<protein>
    <recommendedName>
        <fullName evidence="11">SNARE-complex protein Syntaxin-18 N-terminal domain-containing protein</fullName>
    </recommendedName>
</protein>
<dbReference type="FunFam" id="1.20.5.110:FF:000069">
    <property type="entry name" value="Related to syntaxin 18"/>
    <property type="match status" value="1"/>
</dbReference>
<evidence type="ECO:0000256" key="2">
    <source>
        <dbReference type="ARBA" id="ARBA00009063"/>
    </source>
</evidence>
<sequence>MPFSNRTSEFREIIEERKRLSPEAKRRKVSRNARQAGPPDSQLPLNKQYLQEAYLILKHVNTLMRMLVAIRKPYLNVDSRQGPFGGPSHASSGLDLFNLDNPESSWSSIRHLSNEERDQIDLQARVVLSRCADRVKDLEEVEKRRHEMEASRTNPLARLLPARLLQSASPSLATSDMVAAHHASITWYLSRRLAEASQTQKEMQEERVKRQMERTKTLGSGAAREVAVMGLSDTSSDDDRYGSGSWLGNASSSFASTLLGAPSTASRANNPSPPLTSTSFHDSDQLSDDDMELTQSQIMQFESENSQILQSMQNTLEAVQVAESRLLEISTLQTELVAHLTRQTELTDQLYEDAIASTGMVEKGNEQLREARRRAKDSRIFILVFLLGASFSLLFLHYY</sequence>
<evidence type="ECO:0000256" key="1">
    <source>
        <dbReference type="ARBA" id="ARBA00004211"/>
    </source>
</evidence>
<feature type="region of interest" description="Disordered" evidence="9">
    <location>
        <begin position="21"/>
        <end position="44"/>
    </location>
</feature>
<feature type="compositionally biased region" description="Polar residues" evidence="9">
    <location>
        <begin position="263"/>
        <end position="280"/>
    </location>
</feature>
<evidence type="ECO:0000256" key="8">
    <source>
        <dbReference type="ARBA" id="ARBA00023136"/>
    </source>
</evidence>
<evidence type="ECO:0000256" key="3">
    <source>
        <dbReference type="ARBA" id="ARBA00022448"/>
    </source>
</evidence>
<keyword evidence="6 10" id="KW-1133">Transmembrane helix</keyword>
<dbReference type="Gene3D" id="1.20.5.110">
    <property type="match status" value="1"/>
</dbReference>
<evidence type="ECO:0000256" key="4">
    <source>
        <dbReference type="ARBA" id="ARBA00022692"/>
    </source>
</evidence>
<dbReference type="GO" id="GO:0015031">
    <property type="term" value="P:protein transport"/>
    <property type="evidence" value="ECO:0007669"/>
    <property type="project" value="UniProtKB-KW"/>
</dbReference>
<feature type="domain" description="SNARE-complex protein Syntaxin-18 N-terminal" evidence="11">
    <location>
        <begin position="4"/>
        <end position="80"/>
    </location>
</feature>
<gene>
    <name evidence="12" type="ORF">OE88DRAFT_1692380</name>
</gene>
<comment type="similarity">
    <text evidence="2">Belongs to the syntaxin family.</text>
</comment>
<dbReference type="STRING" id="5364.A0A5C3NH06"/>
<evidence type="ECO:0000256" key="10">
    <source>
        <dbReference type="SAM" id="Phobius"/>
    </source>
</evidence>
<keyword evidence="4 10" id="KW-0812">Transmembrane</keyword>
<comment type="subcellular location">
    <subcellularLocation>
        <location evidence="1">Membrane</location>
        <topology evidence="1">Single-pass type IV membrane protein</topology>
    </subcellularLocation>
</comment>
<evidence type="ECO:0000256" key="5">
    <source>
        <dbReference type="ARBA" id="ARBA00022927"/>
    </source>
</evidence>
<dbReference type="GO" id="GO:0005783">
    <property type="term" value="C:endoplasmic reticulum"/>
    <property type="evidence" value="ECO:0007669"/>
    <property type="project" value="TreeGrafter"/>
</dbReference>
<evidence type="ECO:0000256" key="9">
    <source>
        <dbReference type="SAM" id="MobiDB-lite"/>
    </source>
</evidence>
<dbReference type="GO" id="GO:0006890">
    <property type="term" value="P:retrograde vesicle-mediated transport, Golgi to endoplasmic reticulum"/>
    <property type="evidence" value="ECO:0007669"/>
    <property type="project" value="TreeGrafter"/>
</dbReference>
<dbReference type="AlphaFoldDB" id="A0A5C3NH06"/>
<keyword evidence="13" id="KW-1185">Reference proteome</keyword>
<organism evidence="12 13">
    <name type="scientific">Heliocybe sulcata</name>
    <dbReference type="NCBI Taxonomy" id="5364"/>
    <lineage>
        <taxon>Eukaryota</taxon>
        <taxon>Fungi</taxon>
        <taxon>Dikarya</taxon>
        <taxon>Basidiomycota</taxon>
        <taxon>Agaricomycotina</taxon>
        <taxon>Agaricomycetes</taxon>
        <taxon>Gloeophyllales</taxon>
        <taxon>Gloeophyllaceae</taxon>
        <taxon>Heliocybe</taxon>
    </lineage>
</organism>
<evidence type="ECO:0000313" key="12">
    <source>
        <dbReference type="EMBL" id="TFK55766.1"/>
    </source>
</evidence>
<dbReference type="EMBL" id="ML213504">
    <property type="protein sequence ID" value="TFK55766.1"/>
    <property type="molecule type" value="Genomic_DNA"/>
</dbReference>
<evidence type="ECO:0000313" key="13">
    <source>
        <dbReference type="Proteomes" id="UP000305948"/>
    </source>
</evidence>
<dbReference type="Pfam" id="PF10496">
    <property type="entry name" value="Syntaxin-18_N"/>
    <property type="match status" value="1"/>
</dbReference>
<evidence type="ECO:0000256" key="6">
    <source>
        <dbReference type="ARBA" id="ARBA00022989"/>
    </source>
</evidence>
<dbReference type="GO" id="GO:0031201">
    <property type="term" value="C:SNARE complex"/>
    <property type="evidence" value="ECO:0007669"/>
    <property type="project" value="TreeGrafter"/>
</dbReference>
<dbReference type="PANTHER" id="PTHR15959:SF0">
    <property type="entry name" value="SYNTAXIN-18"/>
    <property type="match status" value="1"/>
</dbReference>
<evidence type="ECO:0000256" key="7">
    <source>
        <dbReference type="ARBA" id="ARBA00023054"/>
    </source>
</evidence>
<evidence type="ECO:0000259" key="11">
    <source>
        <dbReference type="Pfam" id="PF10496"/>
    </source>
</evidence>
<dbReference type="OrthoDB" id="342981at2759"/>
<dbReference type="InterPro" id="IPR019529">
    <property type="entry name" value="Syntaxin-18_N"/>
</dbReference>
<dbReference type="Proteomes" id="UP000305948">
    <property type="component" value="Unassembled WGS sequence"/>
</dbReference>